<comment type="caution">
    <text evidence="2">The sequence shown here is derived from an EMBL/GenBank/DDBJ whole genome shotgun (WGS) entry which is preliminary data.</text>
</comment>
<evidence type="ECO:0000256" key="1">
    <source>
        <dbReference type="SAM" id="Phobius"/>
    </source>
</evidence>
<proteinExistence type="predicted"/>
<keyword evidence="1" id="KW-0472">Membrane</keyword>
<gene>
    <name evidence="2" type="ORF">HF521_016640</name>
</gene>
<reference evidence="2" key="1">
    <citation type="submission" date="2020-08" db="EMBL/GenBank/DDBJ databases">
        <title>Chromosome-level assembly of Southern catfish (Silurus meridionalis) provides insights into visual adaptation to the nocturnal and benthic lifestyles.</title>
        <authorList>
            <person name="Zhang Y."/>
            <person name="Wang D."/>
            <person name="Peng Z."/>
        </authorList>
    </citation>
    <scope>NUCLEOTIDE SEQUENCE</scope>
    <source>
        <strain evidence="2">SWU-2019-XX</strain>
        <tissue evidence="2">Muscle</tissue>
    </source>
</reference>
<name>A0A8T0BWP4_SILME</name>
<dbReference type="EMBL" id="JABFDY010000003">
    <property type="protein sequence ID" value="KAF7709790.1"/>
    <property type="molecule type" value="Genomic_DNA"/>
</dbReference>
<keyword evidence="1" id="KW-1133">Transmembrane helix</keyword>
<protein>
    <submittedName>
        <fullName evidence="2">Uncharacterized protein</fullName>
    </submittedName>
</protein>
<dbReference type="Proteomes" id="UP000606274">
    <property type="component" value="Unassembled WGS sequence"/>
</dbReference>
<feature type="transmembrane region" description="Helical" evidence="1">
    <location>
        <begin position="26"/>
        <end position="46"/>
    </location>
</feature>
<keyword evidence="3" id="KW-1185">Reference proteome</keyword>
<organism evidence="2 3">
    <name type="scientific">Silurus meridionalis</name>
    <name type="common">Southern catfish</name>
    <name type="synonym">Silurus soldatovi meridionalis</name>
    <dbReference type="NCBI Taxonomy" id="175797"/>
    <lineage>
        <taxon>Eukaryota</taxon>
        <taxon>Metazoa</taxon>
        <taxon>Chordata</taxon>
        <taxon>Craniata</taxon>
        <taxon>Vertebrata</taxon>
        <taxon>Euteleostomi</taxon>
        <taxon>Actinopterygii</taxon>
        <taxon>Neopterygii</taxon>
        <taxon>Teleostei</taxon>
        <taxon>Ostariophysi</taxon>
        <taxon>Siluriformes</taxon>
        <taxon>Siluridae</taxon>
        <taxon>Silurus</taxon>
    </lineage>
</organism>
<evidence type="ECO:0000313" key="2">
    <source>
        <dbReference type="EMBL" id="KAF7709790.1"/>
    </source>
</evidence>
<keyword evidence="1" id="KW-0812">Transmembrane</keyword>
<accession>A0A8T0BWP4</accession>
<evidence type="ECO:0000313" key="3">
    <source>
        <dbReference type="Proteomes" id="UP000606274"/>
    </source>
</evidence>
<sequence length="118" mass="13276">MEHSTCVNDSCFGKDRVHTECNVPNAVGLCALVISILLDIAIGSLVKSGNVDNKLGMMRRVFAEEKASGVRDSMEEYIKRLGMYLHQPTKALEETERLERQLSEQLTRLKNSCCMITR</sequence>
<dbReference type="AlphaFoldDB" id="A0A8T0BWP4"/>